<reference evidence="2 3" key="1">
    <citation type="journal article" date="2013" name="Int. J. Syst. Evol. Microbiol.">
        <title>Marinoscillum luteum sp. nov., isolated from marine sediment.</title>
        <authorList>
            <person name="Cha I.T."/>
            <person name="Park S.J."/>
            <person name="Kim S.J."/>
            <person name="Kim J.G."/>
            <person name="Jung M.Y."/>
            <person name="Shin K.S."/>
            <person name="Kwon K.K."/>
            <person name="Yang S.H."/>
            <person name="Seo Y.S."/>
            <person name="Rhee S.K."/>
        </authorList>
    </citation>
    <scope>NUCLEOTIDE SEQUENCE [LARGE SCALE GENOMIC DNA]</scope>
    <source>
        <strain evidence="2 3">KCTC 23939</strain>
    </source>
</reference>
<evidence type="ECO:0000313" key="3">
    <source>
        <dbReference type="Proteomes" id="UP001610063"/>
    </source>
</evidence>
<protein>
    <submittedName>
        <fullName evidence="2">Dihydrofolate reductase family protein</fullName>
    </submittedName>
</protein>
<gene>
    <name evidence="2" type="ORF">ACHKAR_05350</name>
</gene>
<dbReference type="Gene3D" id="3.40.430.10">
    <property type="entry name" value="Dihydrofolate Reductase, subunit A"/>
    <property type="match status" value="1"/>
</dbReference>
<sequence length="181" mass="20325">MRQIVYYVASSIDGFISGPNEDIGGFVQSGNGVDQYRADLASYDTVIMGKNTYEFGYQYGLQPGQPAYPHMKHLIFSNTLTFESADPRVQVRNIDLAEIEKIQKEAGTDIYLCGGGVFAGWLLDHQKINILKLKLNPLILGQGIRIFGESTQKYGLVLLDTVPYENGLQIMTYRIDYENKI</sequence>
<proteinExistence type="predicted"/>
<dbReference type="PANTHER" id="PTHR38011">
    <property type="entry name" value="DIHYDROFOLATE REDUCTASE FAMILY PROTEIN (AFU_ORTHOLOGUE AFUA_8G06820)"/>
    <property type="match status" value="1"/>
</dbReference>
<dbReference type="EMBL" id="JBIPKE010000013">
    <property type="protein sequence ID" value="MFH6982850.1"/>
    <property type="molecule type" value="Genomic_DNA"/>
</dbReference>
<keyword evidence="3" id="KW-1185">Reference proteome</keyword>
<dbReference type="PANTHER" id="PTHR38011:SF11">
    <property type="entry name" value="2,5-DIAMINO-6-RIBOSYLAMINO-4(3H)-PYRIMIDINONE 5'-PHOSPHATE REDUCTASE"/>
    <property type="match status" value="1"/>
</dbReference>
<dbReference type="InterPro" id="IPR024072">
    <property type="entry name" value="DHFR-like_dom_sf"/>
</dbReference>
<dbReference type="SUPFAM" id="SSF53597">
    <property type="entry name" value="Dihydrofolate reductase-like"/>
    <property type="match status" value="1"/>
</dbReference>
<name>A0ABW7N6X9_9BACT</name>
<dbReference type="Pfam" id="PF01872">
    <property type="entry name" value="RibD_C"/>
    <property type="match status" value="1"/>
</dbReference>
<accession>A0ABW7N6X9</accession>
<dbReference type="InterPro" id="IPR002734">
    <property type="entry name" value="RibDG_C"/>
</dbReference>
<feature type="domain" description="Bacterial bifunctional deaminase-reductase C-terminal" evidence="1">
    <location>
        <begin position="4"/>
        <end position="166"/>
    </location>
</feature>
<organism evidence="2 3">
    <name type="scientific">Marinoscillum luteum</name>
    <dbReference type="NCBI Taxonomy" id="861051"/>
    <lineage>
        <taxon>Bacteria</taxon>
        <taxon>Pseudomonadati</taxon>
        <taxon>Bacteroidota</taxon>
        <taxon>Cytophagia</taxon>
        <taxon>Cytophagales</taxon>
        <taxon>Reichenbachiellaceae</taxon>
        <taxon>Marinoscillum</taxon>
    </lineage>
</organism>
<dbReference type="InterPro" id="IPR050765">
    <property type="entry name" value="Riboflavin_Biosynth_HTPR"/>
</dbReference>
<evidence type="ECO:0000259" key="1">
    <source>
        <dbReference type="Pfam" id="PF01872"/>
    </source>
</evidence>
<dbReference type="Proteomes" id="UP001610063">
    <property type="component" value="Unassembled WGS sequence"/>
</dbReference>
<dbReference type="RefSeq" id="WP_395416485.1">
    <property type="nucleotide sequence ID" value="NZ_JBIPKE010000013.1"/>
</dbReference>
<comment type="caution">
    <text evidence="2">The sequence shown here is derived from an EMBL/GenBank/DDBJ whole genome shotgun (WGS) entry which is preliminary data.</text>
</comment>
<evidence type="ECO:0000313" key="2">
    <source>
        <dbReference type="EMBL" id="MFH6982850.1"/>
    </source>
</evidence>